<keyword evidence="5 6" id="KW-0472">Membrane</keyword>
<evidence type="ECO:0000313" key="8">
    <source>
        <dbReference type="Proteomes" id="UP001597417"/>
    </source>
</evidence>
<evidence type="ECO:0000256" key="2">
    <source>
        <dbReference type="ARBA" id="ARBA00022475"/>
    </source>
</evidence>
<comment type="caution">
    <text evidence="7">The sequence shown here is derived from an EMBL/GenBank/DDBJ whole genome shotgun (WGS) entry which is preliminary data.</text>
</comment>
<feature type="transmembrane region" description="Helical" evidence="6">
    <location>
        <begin position="236"/>
        <end position="256"/>
    </location>
</feature>
<dbReference type="InterPro" id="IPR001851">
    <property type="entry name" value="ABC_transp_permease"/>
</dbReference>
<keyword evidence="2" id="KW-1003">Cell membrane</keyword>
<feature type="transmembrane region" description="Helical" evidence="6">
    <location>
        <begin position="107"/>
        <end position="129"/>
    </location>
</feature>
<dbReference type="CDD" id="cd06579">
    <property type="entry name" value="TM_PBP1_transp_AraH_like"/>
    <property type="match status" value="1"/>
</dbReference>
<evidence type="ECO:0000256" key="3">
    <source>
        <dbReference type="ARBA" id="ARBA00022692"/>
    </source>
</evidence>
<name>A0ABW5FXY1_9PSEU</name>
<evidence type="ECO:0000256" key="4">
    <source>
        <dbReference type="ARBA" id="ARBA00022989"/>
    </source>
</evidence>
<evidence type="ECO:0000256" key="1">
    <source>
        <dbReference type="ARBA" id="ARBA00004651"/>
    </source>
</evidence>
<evidence type="ECO:0000256" key="6">
    <source>
        <dbReference type="SAM" id="Phobius"/>
    </source>
</evidence>
<evidence type="ECO:0000313" key="7">
    <source>
        <dbReference type="EMBL" id="MFD2419464.1"/>
    </source>
</evidence>
<reference evidence="8" key="1">
    <citation type="journal article" date="2019" name="Int. J. Syst. Evol. Microbiol.">
        <title>The Global Catalogue of Microorganisms (GCM) 10K type strain sequencing project: providing services to taxonomists for standard genome sequencing and annotation.</title>
        <authorList>
            <consortium name="The Broad Institute Genomics Platform"/>
            <consortium name="The Broad Institute Genome Sequencing Center for Infectious Disease"/>
            <person name="Wu L."/>
            <person name="Ma J."/>
        </authorList>
    </citation>
    <scope>NUCLEOTIDE SEQUENCE [LARGE SCALE GENOMIC DNA]</scope>
    <source>
        <strain evidence="8">CGMCC 4.7645</strain>
    </source>
</reference>
<keyword evidence="8" id="KW-1185">Reference proteome</keyword>
<dbReference type="PANTHER" id="PTHR32196">
    <property type="entry name" value="ABC TRANSPORTER PERMEASE PROTEIN YPHD-RELATED-RELATED"/>
    <property type="match status" value="1"/>
</dbReference>
<feature type="transmembrane region" description="Helical" evidence="6">
    <location>
        <begin position="180"/>
        <end position="203"/>
    </location>
</feature>
<feature type="transmembrane region" description="Helical" evidence="6">
    <location>
        <begin position="141"/>
        <end position="159"/>
    </location>
</feature>
<dbReference type="RefSeq" id="WP_378267602.1">
    <property type="nucleotide sequence ID" value="NZ_JBHUKR010000011.1"/>
</dbReference>
<feature type="transmembrane region" description="Helical" evidence="6">
    <location>
        <begin position="268"/>
        <end position="301"/>
    </location>
</feature>
<accession>A0ABW5FXY1</accession>
<feature type="transmembrane region" description="Helical" evidence="6">
    <location>
        <begin position="61"/>
        <end position="87"/>
    </location>
</feature>
<dbReference type="PANTHER" id="PTHR32196:SF72">
    <property type="entry name" value="RIBOSE IMPORT PERMEASE PROTEIN RBSC"/>
    <property type="match status" value="1"/>
</dbReference>
<feature type="transmembrane region" description="Helical" evidence="6">
    <location>
        <begin position="21"/>
        <end position="41"/>
    </location>
</feature>
<feature type="transmembrane region" description="Helical" evidence="6">
    <location>
        <begin position="313"/>
        <end position="329"/>
    </location>
</feature>
<comment type="subcellular location">
    <subcellularLocation>
        <location evidence="1">Cell membrane</location>
        <topology evidence="1">Multi-pass membrane protein</topology>
    </subcellularLocation>
</comment>
<sequence>MQSSVDGGFGRRNLRQRLSGANTFWIALVLLALIVVFTVLAPGQFATLFTFQTLLIETSVLLVLSVGMTFVIITAGIDLSVGSVLIFSGMVCGKTMEWLAGGNASSAGWGVIAVGLVAAVVSGTLWGLLNGFLIARAKIPPLIVTLGTMGAALGAAYLLNNGSDVRSVPIVLNKTLGYGTSFGGVPNLVIVAVVITLVGAWLLHTTKFGRYTFAVGSSAEAARRAGIGVTAHLLKVYLLTGFLAGVAGFLSLSYYASTTITAHTTDNLNAIAATVMGGTSLFGGIGTVLGTVIGVFIPAVLKKGFNITHVPDFWQMIAVGAVLIAAVWFDQRRRRARDSH</sequence>
<dbReference type="Pfam" id="PF02653">
    <property type="entry name" value="BPD_transp_2"/>
    <property type="match status" value="1"/>
</dbReference>
<keyword evidence="3 6" id="KW-0812">Transmembrane</keyword>
<dbReference type="EMBL" id="JBHUKR010000011">
    <property type="protein sequence ID" value="MFD2419464.1"/>
    <property type="molecule type" value="Genomic_DNA"/>
</dbReference>
<proteinExistence type="predicted"/>
<gene>
    <name evidence="7" type="ORF">ACFSXZ_24350</name>
</gene>
<evidence type="ECO:0000256" key="5">
    <source>
        <dbReference type="ARBA" id="ARBA00023136"/>
    </source>
</evidence>
<keyword evidence="4 6" id="KW-1133">Transmembrane helix</keyword>
<dbReference type="Proteomes" id="UP001597417">
    <property type="component" value="Unassembled WGS sequence"/>
</dbReference>
<organism evidence="7 8">
    <name type="scientific">Amycolatopsis pigmentata</name>
    <dbReference type="NCBI Taxonomy" id="450801"/>
    <lineage>
        <taxon>Bacteria</taxon>
        <taxon>Bacillati</taxon>
        <taxon>Actinomycetota</taxon>
        <taxon>Actinomycetes</taxon>
        <taxon>Pseudonocardiales</taxon>
        <taxon>Pseudonocardiaceae</taxon>
        <taxon>Amycolatopsis</taxon>
    </lineage>
</organism>
<protein>
    <submittedName>
        <fullName evidence="7">ABC transporter permease</fullName>
    </submittedName>
</protein>